<evidence type="ECO:0000313" key="2">
    <source>
        <dbReference type="Proteomes" id="UP001165269"/>
    </source>
</evidence>
<comment type="caution">
    <text evidence="1">The sequence shown here is derived from an EMBL/GenBank/DDBJ whole genome shotgun (WGS) entry which is preliminary data.</text>
</comment>
<dbReference type="Proteomes" id="UP001165269">
    <property type="component" value="Unassembled WGS sequence"/>
</dbReference>
<dbReference type="EMBL" id="JALDAY010000009">
    <property type="protein sequence ID" value="MCI3275060.1"/>
    <property type="molecule type" value="Genomic_DNA"/>
</dbReference>
<reference evidence="1" key="1">
    <citation type="submission" date="2022-03" db="EMBL/GenBank/DDBJ databases">
        <title>Streptomyces 7R015 and 7R016 isolated from Barleria lupulina in Thailand.</title>
        <authorList>
            <person name="Kanchanasin P."/>
            <person name="Phongsopitanun W."/>
            <person name="Tanasupawat S."/>
        </authorList>
    </citation>
    <scope>NUCLEOTIDE SEQUENCE</scope>
    <source>
        <strain evidence="1">7R015</strain>
    </source>
</reference>
<proteinExistence type="predicted"/>
<keyword evidence="2" id="KW-1185">Reference proteome</keyword>
<dbReference type="InterPro" id="IPR022050">
    <property type="entry name" value="T_hemolysin"/>
</dbReference>
<accession>A0ABS9YCW3</accession>
<name>A0ABS9YCW3_9ACTN</name>
<evidence type="ECO:0000313" key="1">
    <source>
        <dbReference type="EMBL" id="MCI3275060.1"/>
    </source>
</evidence>
<gene>
    <name evidence="1" type="ORF">MQP27_28655</name>
</gene>
<organism evidence="1 2">
    <name type="scientific">Streptomyces cylindrosporus</name>
    <dbReference type="NCBI Taxonomy" id="2927583"/>
    <lineage>
        <taxon>Bacteria</taxon>
        <taxon>Bacillati</taxon>
        <taxon>Actinomycetota</taxon>
        <taxon>Actinomycetes</taxon>
        <taxon>Kitasatosporales</taxon>
        <taxon>Streptomycetaceae</taxon>
        <taxon>Streptomyces</taxon>
    </lineage>
</organism>
<dbReference type="RefSeq" id="WP_242768835.1">
    <property type="nucleotide sequence ID" value="NZ_JALDAY010000009.1"/>
</dbReference>
<protein>
    <submittedName>
        <fullName evidence="1">Thermostable hemolysin</fullName>
    </submittedName>
</protein>
<sequence>MPITIGRRGSALWQACADLARDRYERDYQARIAPSPDLFIALCASGMGGGADVTPSACAGLTYGGKRRLLIENYLGDTAADVIGRRTGVSCEPTSIVEVGPLAAANEGSGLELLRMLPALCWCNGAEFALCTITRPLSVMLARIGVDFVPLADAREDLLPEEQRGHWGTYYDTAPQAGYVDLRRFGAEISQRAEMGYHLAVTWGQGATAPAGAR</sequence>
<dbReference type="Pfam" id="PF12261">
    <property type="entry name" value="T_hemolysin"/>
    <property type="match status" value="1"/>
</dbReference>